<dbReference type="Proteomes" id="UP001148737">
    <property type="component" value="Unassembled WGS sequence"/>
</dbReference>
<reference evidence="1" key="1">
    <citation type="submission" date="2022-07" db="EMBL/GenBank/DDBJ databases">
        <title>Genome Sequence of Lecanicillium saksenae.</title>
        <authorList>
            <person name="Buettner E."/>
        </authorList>
    </citation>
    <scope>NUCLEOTIDE SEQUENCE</scope>
    <source>
        <strain evidence="1">VT-O1</strain>
    </source>
</reference>
<protein>
    <submittedName>
        <fullName evidence="1">Uncharacterized protein</fullName>
    </submittedName>
</protein>
<organism evidence="1 2">
    <name type="scientific">Lecanicillium saksenae</name>
    <dbReference type="NCBI Taxonomy" id="468837"/>
    <lineage>
        <taxon>Eukaryota</taxon>
        <taxon>Fungi</taxon>
        <taxon>Dikarya</taxon>
        <taxon>Ascomycota</taxon>
        <taxon>Pezizomycotina</taxon>
        <taxon>Sordariomycetes</taxon>
        <taxon>Hypocreomycetidae</taxon>
        <taxon>Hypocreales</taxon>
        <taxon>Cordycipitaceae</taxon>
        <taxon>Lecanicillium</taxon>
    </lineage>
</organism>
<comment type="caution">
    <text evidence="1">The sequence shown here is derived from an EMBL/GenBank/DDBJ whole genome shotgun (WGS) entry which is preliminary data.</text>
</comment>
<gene>
    <name evidence="1" type="ORF">NLG97_g1507</name>
</gene>
<keyword evidence="2" id="KW-1185">Reference proteome</keyword>
<evidence type="ECO:0000313" key="1">
    <source>
        <dbReference type="EMBL" id="KAJ3497944.1"/>
    </source>
</evidence>
<name>A0ACC1R4U6_9HYPO</name>
<dbReference type="EMBL" id="JANAKD010000080">
    <property type="protein sequence ID" value="KAJ3497944.1"/>
    <property type="molecule type" value="Genomic_DNA"/>
</dbReference>
<accession>A0ACC1R4U6</accession>
<proteinExistence type="predicted"/>
<sequence length="93" mass="10219">MSDEICFVLADDKIAVIENSLACLQDVERALRSSRGTISLLLCELSDLDQRTADLMEDLRSFALVFERELSPVPPTTPTPPEAPWRAGQAGSK</sequence>
<evidence type="ECO:0000313" key="2">
    <source>
        <dbReference type="Proteomes" id="UP001148737"/>
    </source>
</evidence>